<dbReference type="GO" id="GO:0003723">
    <property type="term" value="F:RNA binding"/>
    <property type="evidence" value="ECO:0007669"/>
    <property type="project" value="UniProtKB-UniRule"/>
</dbReference>
<accession>A0A091C2C1</accession>
<reference evidence="3 4" key="1">
    <citation type="submission" date="2014-08" db="EMBL/GenBank/DDBJ databases">
        <title>Genome sequence of Tetragenococcus muriaticus.</title>
        <authorList>
            <person name="Chuea-nongthon C."/>
            <person name="Rodtong S."/>
            <person name="Yongsawatdigul J."/>
            <person name="Steele J.L."/>
            <person name="Liu X.-y."/>
            <person name="Speers J."/>
            <person name="Glasner J.D."/>
            <person name="Neeno-Eckwall E.C."/>
        </authorList>
    </citation>
    <scope>NUCLEOTIDE SEQUENCE [LARGE SCALE GENOMIC DNA]</scope>
    <source>
        <strain evidence="3 4">PMC-11-5</strain>
    </source>
</reference>
<name>A0A091C2C1_9ENTE</name>
<feature type="domain" description="RNase H type-2" evidence="2">
    <location>
        <begin position="1"/>
        <end position="48"/>
    </location>
</feature>
<dbReference type="Proteomes" id="UP000029380">
    <property type="component" value="Unassembled WGS sequence"/>
</dbReference>
<keyword evidence="3" id="KW-0378">Hydrolase</keyword>
<gene>
    <name evidence="3" type="ORF">TMUPMC115_1565</name>
</gene>
<dbReference type="PROSITE" id="PS51975">
    <property type="entry name" value="RNASE_H_2"/>
    <property type="match status" value="1"/>
</dbReference>
<comment type="caution">
    <text evidence="1">Lacks conserved residue(s) required for the propagation of feature annotation.</text>
</comment>
<evidence type="ECO:0000259" key="2">
    <source>
        <dbReference type="PROSITE" id="PS51975"/>
    </source>
</evidence>
<evidence type="ECO:0000256" key="1">
    <source>
        <dbReference type="PROSITE-ProRule" id="PRU01319"/>
    </source>
</evidence>
<dbReference type="SUPFAM" id="SSF53098">
    <property type="entry name" value="Ribonuclease H-like"/>
    <property type="match status" value="1"/>
</dbReference>
<dbReference type="InterPro" id="IPR036397">
    <property type="entry name" value="RNaseH_sf"/>
</dbReference>
<organism evidence="3 4">
    <name type="scientific">Tetragenococcus muriaticus PMC-11-5</name>
    <dbReference type="NCBI Taxonomy" id="1302649"/>
    <lineage>
        <taxon>Bacteria</taxon>
        <taxon>Bacillati</taxon>
        <taxon>Bacillota</taxon>
        <taxon>Bacilli</taxon>
        <taxon>Lactobacillales</taxon>
        <taxon>Enterococcaceae</taxon>
        <taxon>Tetragenococcus</taxon>
    </lineage>
</organism>
<evidence type="ECO:0000313" key="4">
    <source>
        <dbReference type="Proteomes" id="UP000029380"/>
    </source>
</evidence>
<dbReference type="PATRIC" id="fig|1302649.3.peg.1568"/>
<dbReference type="InterPro" id="IPR012337">
    <property type="entry name" value="RNaseH-like_sf"/>
</dbReference>
<protein>
    <submittedName>
        <fullName evidence="3">Ribonuclease HII</fullName>
        <ecNumber evidence="3">3.1.26.4</ecNumber>
    </submittedName>
</protein>
<dbReference type="EC" id="3.1.26.4" evidence="3"/>
<evidence type="ECO:0000313" key="3">
    <source>
        <dbReference type="EMBL" id="KFN91099.1"/>
    </source>
</evidence>
<dbReference type="EMBL" id="JPVU01000167">
    <property type="protein sequence ID" value="KFN91099.1"/>
    <property type="molecule type" value="Genomic_DNA"/>
</dbReference>
<sequence length="48" mass="5633">MSEYHKRYPYYAFDQNAGYGTKTHLTGLSEHGITPIHRKSYAPIKKYL</sequence>
<dbReference type="GO" id="GO:0004523">
    <property type="term" value="F:RNA-DNA hybrid ribonuclease activity"/>
    <property type="evidence" value="ECO:0007669"/>
    <property type="project" value="UniProtKB-EC"/>
</dbReference>
<proteinExistence type="predicted"/>
<comment type="caution">
    <text evidence="3">The sequence shown here is derived from an EMBL/GenBank/DDBJ whole genome shotgun (WGS) entry which is preliminary data.</text>
</comment>
<dbReference type="AlphaFoldDB" id="A0A091C2C1"/>
<dbReference type="Gene3D" id="3.30.420.10">
    <property type="entry name" value="Ribonuclease H-like superfamily/Ribonuclease H"/>
    <property type="match status" value="1"/>
</dbReference>
<dbReference type="InterPro" id="IPR024567">
    <property type="entry name" value="RNase_HII/HIII_dom"/>
</dbReference>